<evidence type="ECO:0000256" key="7">
    <source>
        <dbReference type="ARBA" id="ARBA00023180"/>
    </source>
</evidence>
<organism evidence="11">
    <name type="scientific">Panicum hallii</name>
    <dbReference type="NCBI Taxonomy" id="206008"/>
    <lineage>
        <taxon>Eukaryota</taxon>
        <taxon>Viridiplantae</taxon>
        <taxon>Streptophyta</taxon>
        <taxon>Embryophyta</taxon>
        <taxon>Tracheophyta</taxon>
        <taxon>Spermatophyta</taxon>
        <taxon>Magnoliopsida</taxon>
        <taxon>Liliopsida</taxon>
        <taxon>Poales</taxon>
        <taxon>Poaceae</taxon>
        <taxon>PACMAD clade</taxon>
        <taxon>Panicoideae</taxon>
        <taxon>Panicodae</taxon>
        <taxon>Paniceae</taxon>
        <taxon>Panicinae</taxon>
        <taxon>Panicum</taxon>
        <taxon>Panicum sect. Panicum</taxon>
    </lineage>
</organism>
<keyword evidence="2" id="KW-0597">Phosphoprotein</keyword>
<reference evidence="11" key="1">
    <citation type="submission" date="2018-04" db="EMBL/GenBank/DDBJ databases">
        <title>WGS assembly of Panicum hallii.</title>
        <authorList>
            <person name="Lovell J."/>
            <person name="Jenkins J."/>
            <person name="Lowry D."/>
            <person name="Mamidi S."/>
            <person name="Sreedasyam A."/>
            <person name="Weng X."/>
            <person name="Barry K."/>
            <person name="Bonette J."/>
            <person name="Campitelli B."/>
            <person name="Daum C."/>
            <person name="Gordon S."/>
            <person name="Gould B."/>
            <person name="Lipzen A."/>
            <person name="Macqueen A."/>
            <person name="Palacio-Mejia J."/>
            <person name="Plott C."/>
            <person name="Shakirov E."/>
            <person name="Shu S."/>
            <person name="Yoshinaga Y."/>
            <person name="Zane M."/>
            <person name="Rokhsar D."/>
            <person name="Grimwood J."/>
            <person name="Schmutz J."/>
            <person name="Juenger T."/>
        </authorList>
    </citation>
    <scope>NUCLEOTIDE SEQUENCE [LARGE SCALE GENOMIC DNA]</scope>
    <source>
        <strain evidence="11">FIL2</strain>
    </source>
</reference>
<evidence type="ECO:0000256" key="2">
    <source>
        <dbReference type="ARBA" id="ARBA00022553"/>
    </source>
</evidence>
<dbReference type="InterPro" id="IPR051824">
    <property type="entry name" value="LRR_Rcpt-Like_S/T_Kinase"/>
</dbReference>
<dbReference type="AlphaFoldDB" id="A0A2S3HLG7"/>
<dbReference type="EMBL" id="CM008049">
    <property type="protein sequence ID" value="PAN25598.1"/>
    <property type="molecule type" value="Genomic_DNA"/>
</dbReference>
<keyword evidence="8" id="KW-1133">Transmembrane helix</keyword>
<evidence type="ECO:0000256" key="5">
    <source>
        <dbReference type="ARBA" id="ARBA00022741"/>
    </source>
</evidence>
<evidence type="ECO:0000256" key="8">
    <source>
        <dbReference type="SAM" id="Phobius"/>
    </source>
</evidence>
<feature type="transmembrane region" description="Helical" evidence="8">
    <location>
        <begin position="575"/>
        <end position="598"/>
    </location>
</feature>
<keyword evidence="8" id="KW-0812">Transmembrane</keyword>
<dbReference type="PANTHER" id="PTHR48006:SF98">
    <property type="entry name" value="MALECTIN DOMAIN-CONTAINING PROTEIN"/>
    <property type="match status" value="1"/>
</dbReference>
<dbReference type="FunFam" id="3.80.10.10:FF:002824">
    <property type="entry name" value="Predicted protein"/>
    <property type="match status" value="1"/>
</dbReference>
<feature type="chain" id="PRO_5015752641" description="non-specific serine/threonine protein kinase" evidence="9">
    <location>
        <begin position="27"/>
        <end position="609"/>
    </location>
</feature>
<proteinExistence type="predicted"/>
<dbReference type="GO" id="GO:0004674">
    <property type="term" value="F:protein serine/threonine kinase activity"/>
    <property type="evidence" value="ECO:0007669"/>
    <property type="project" value="UniProtKB-EC"/>
</dbReference>
<gene>
    <name evidence="11" type="ORF">PAHAL_4G312800</name>
</gene>
<dbReference type="InterPro" id="IPR021720">
    <property type="entry name" value="Malectin_dom"/>
</dbReference>
<evidence type="ECO:0000256" key="6">
    <source>
        <dbReference type="ARBA" id="ARBA00022840"/>
    </source>
</evidence>
<dbReference type="GO" id="GO:0005524">
    <property type="term" value="F:ATP binding"/>
    <property type="evidence" value="ECO:0007669"/>
    <property type="project" value="UniProtKB-KW"/>
</dbReference>
<feature type="domain" description="Malectin" evidence="10">
    <location>
        <begin position="368"/>
        <end position="545"/>
    </location>
</feature>
<dbReference type="Gene3D" id="3.80.10.10">
    <property type="entry name" value="Ribonuclease Inhibitor"/>
    <property type="match status" value="1"/>
</dbReference>
<evidence type="ECO:0000259" key="10">
    <source>
        <dbReference type="Pfam" id="PF11721"/>
    </source>
</evidence>
<feature type="signal peptide" evidence="9">
    <location>
        <begin position="1"/>
        <end position="26"/>
    </location>
</feature>
<dbReference type="InterPro" id="IPR001611">
    <property type="entry name" value="Leu-rich_rpt"/>
</dbReference>
<keyword evidence="6" id="KW-0067">ATP-binding</keyword>
<dbReference type="InterPro" id="IPR032675">
    <property type="entry name" value="LRR_dom_sf"/>
</dbReference>
<dbReference type="PANTHER" id="PTHR48006">
    <property type="entry name" value="LEUCINE-RICH REPEAT-CONTAINING PROTEIN DDB_G0281931-RELATED"/>
    <property type="match status" value="1"/>
</dbReference>
<evidence type="ECO:0000256" key="9">
    <source>
        <dbReference type="SAM" id="SignalP"/>
    </source>
</evidence>
<sequence length="609" mass="66988">MARSAPASLVAVFLLVLALLLAIAAAQGPPLLPTNPSDAAALHAVFRQWRLEGDAAAEDPCEKGAWSWSFAVNASVDCDCSSGVECRITQLNVTGYRNITEIPPALFNLTELVSLDLSNNNLSGSVPREVGNLSKLETWHFNNNNLSGYFPHESSLLRNLKSLWMFDNYIEGPIPEFIQNLTNLTDLRLYGMKLQGPIPQNFSKLINLENLMLGDLEGNYTSFVFVENWANLSTLSLRKCGLTGQLLSPPRNLPKLKYLDLTSNNLSGSIKLLLQYKDSLNFIYVGNNSFSERLPPEIIQPSVPLDVSYNPFINGSLRSIPAGQKWPINYIGTSVDANGTINSGSLTILNCLRMQECNRNDLTNHATSFAINCGGKQTSYSDRMPTVFSEDSTDLGGAGFHVNTTSHWVVSHVGSDPFSKSPGIVRDILETDMLELYKTARTSTGALRYYVVGLANGKYTVQLFFAEIVIVDGPGRRVFDIDIQDRNIRKDFDIAKEAGGSRKPTNITHEVIVDNSILVMHLYWSGRGTCCIPYEGAYGPLVSAIKVTRFQDPKISPPQVPHSGSSRQDEKRRGIIAGIAALCIAAAVISSSVVYLWWKWVSLVKRAMA</sequence>
<name>A0A2S3HLG7_9POAL</name>
<dbReference type="Gramene" id="PAN25598">
    <property type="protein sequence ID" value="PAN25598"/>
    <property type="gene ID" value="PAHAL_4G312800"/>
</dbReference>
<dbReference type="Pfam" id="PF00560">
    <property type="entry name" value="LRR_1"/>
    <property type="match status" value="3"/>
</dbReference>
<keyword evidence="3" id="KW-0808">Transferase</keyword>
<evidence type="ECO:0000256" key="3">
    <source>
        <dbReference type="ARBA" id="ARBA00022679"/>
    </source>
</evidence>
<keyword evidence="5" id="KW-0547">Nucleotide-binding</keyword>
<keyword evidence="7" id="KW-0325">Glycoprotein</keyword>
<dbReference type="Proteomes" id="UP000243499">
    <property type="component" value="Chromosome 4"/>
</dbReference>
<dbReference type="Gene3D" id="2.60.120.430">
    <property type="entry name" value="Galactose-binding lectin"/>
    <property type="match status" value="1"/>
</dbReference>
<evidence type="ECO:0000256" key="1">
    <source>
        <dbReference type="ARBA" id="ARBA00012513"/>
    </source>
</evidence>
<keyword evidence="8" id="KW-0472">Membrane</keyword>
<evidence type="ECO:0000256" key="4">
    <source>
        <dbReference type="ARBA" id="ARBA00022729"/>
    </source>
</evidence>
<keyword evidence="4 9" id="KW-0732">Signal</keyword>
<dbReference type="EC" id="2.7.11.1" evidence="1"/>
<evidence type="ECO:0000313" key="11">
    <source>
        <dbReference type="EMBL" id="PAN25598.1"/>
    </source>
</evidence>
<protein>
    <recommendedName>
        <fullName evidence="1">non-specific serine/threonine protein kinase</fullName>
        <ecNumber evidence="1">2.7.11.1</ecNumber>
    </recommendedName>
</protein>
<accession>A0A2S3HLG7</accession>
<dbReference type="PRINTS" id="PR00019">
    <property type="entry name" value="LEURICHRPT"/>
</dbReference>
<dbReference type="Pfam" id="PF11721">
    <property type="entry name" value="Malectin"/>
    <property type="match status" value="1"/>
</dbReference>
<dbReference type="SUPFAM" id="SSF52058">
    <property type="entry name" value="L domain-like"/>
    <property type="match status" value="1"/>
</dbReference>